<dbReference type="GO" id="GO:0046872">
    <property type="term" value="F:metal ion binding"/>
    <property type="evidence" value="ECO:0007669"/>
    <property type="project" value="UniProtKB-KW"/>
</dbReference>
<proteinExistence type="inferred from homology"/>
<dbReference type="SUPFAM" id="SSF51556">
    <property type="entry name" value="Metallo-dependent hydrolases"/>
    <property type="match status" value="1"/>
</dbReference>
<dbReference type="InterPro" id="IPR006680">
    <property type="entry name" value="Amidohydro-rel"/>
</dbReference>
<dbReference type="Pfam" id="PF01979">
    <property type="entry name" value="Amidohydro_1"/>
    <property type="match status" value="1"/>
</dbReference>
<accession>A0A381QJ53</accession>
<dbReference type="PANTHER" id="PTHR42752:SF1">
    <property type="entry name" value="IMIDAZOLONEPROPIONASE-RELATED"/>
    <property type="match status" value="1"/>
</dbReference>
<comment type="pathway">
    <text evidence="1">Amino-acid degradation.</text>
</comment>
<evidence type="ECO:0000256" key="1">
    <source>
        <dbReference type="ARBA" id="ARBA00005023"/>
    </source>
</evidence>
<evidence type="ECO:0000256" key="5">
    <source>
        <dbReference type="ARBA" id="ARBA00022808"/>
    </source>
</evidence>
<dbReference type="InterPro" id="IPR005920">
    <property type="entry name" value="HutI"/>
</dbReference>
<dbReference type="EMBL" id="UINC01001326">
    <property type="protein sequence ID" value="SUZ77673.1"/>
    <property type="molecule type" value="Genomic_DNA"/>
</dbReference>
<dbReference type="SUPFAM" id="SSF51338">
    <property type="entry name" value="Composite domain of metallo-dependent hydrolases"/>
    <property type="match status" value="1"/>
</dbReference>
<dbReference type="InterPro" id="IPR011059">
    <property type="entry name" value="Metal-dep_hydrolase_composite"/>
</dbReference>
<dbReference type="Gene3D" id="3.20.20.140">
    <property type="entry name" value="Metal-dependent hydrolases"/>
    <property type="match status" value="1"/>
</dbReference>
<evidence type="ECO:0000259" key="8">
    <source>
        <dbReference type="Pfam" id="PF01979"/>
    </source>
</evidence>
<dbReference type="AlphaFoldDB" id="A0A381QJ53"/>
<dbReference type="EC" id="3.5.2.7" evidence="2"/>
<dbReference type="PANTHER" id="PTHR42752">
    <property type="entry name" value="IMIDAZOLONEPROPIONASE"/>
    <property type="match status" value="1"/>
</dbReference>
<dbReference type="GO" id="GO:0050480">
    <property type="term" value="F:imidazolonepropionase activity"/>
    <property type="evidence" value="ECO:0007669"/>
    <property type="project" value="UniProtKB-EC"/>
</dbReference>
<evidence type="ECO:0000256" key="3">
    <source>
        <dbReference type="ARBA" id="ARBA00022723"/>
    </source>
</evidence>
<evidence type="ECO:0000256" key="6">
    <source>
        <dbReference type="ARBA" id="ARBA00022833"/>
    </source>
</evidence>
<feature type="domain" description="Amidohydrolase-related" evidence="8">
    <location>
        <begin position="265"/>
        <end position="398"/>
    </location>
</feature>
<dbReference type="NCBIfam" id="TIGR01224">
    <property type="entry name" value="hutI"/>
    <property type="match status" value="1"/>
</dbReference>
<dbReference type="HAMAP" id="MF_00372">
    <property type="entry name" value="HutI"/>
    <property type="match status" value="1"/>
</dbReference>
<reference evidence="9" key="1">
    <citation type="submission" date="2018-05" db="EMBL/GenBank/DDBJ databases">
        <authorList>
            <person name="Lanie J.A."/>
            <person name="Ng W.-L."/>
            <person name="Kazmierczak K.M."/>
            <person name="Andrzejewski T.M."/>
            <person name="Davidsen T.M."/>
            <person name="Wayne K.J."/>
            <person name="Tettelin H."/>
            <person name="Glass J.I."/>
            <person name="Rusch D."/>
            <person name="Podicherti R."/>
            <person name="Tsui H.-C.T."/>
            <person name="Winkler M.E."/>
        </authorList>
    </citation>
    <scope>NUCLEOTIDE SEQUENCE</scope>
</reference>
<dbReference type="Gene3D" id="2.30.40.10">
    <property type="entry name" value="Urease, subunit C, domain 1"/>
    <property type="match status" value="1"/>
</dbReference>
<evidence type="ECO:0000256" key="7">
    <source>
        <dbReference type="ARBA" id="ARBA00023004"/>
    </source>
</evidence>
<evidence type="ECO:0000256" key="2">
    <source>
        <dbReference type="ARBA" id="ARBA00012864"/>
    </source>
</evidence>
<dbReference type="GO" id="GO:0005737">
    <property type="term" value="C:cytoplasm"/>
    <property type="evidence" value="ECO:0007669"/>
    <property type="project" value="InterPro"/>
</dbReference>
<evidence type="ECO:0000256" key="4">
    <source>
        <dbReference type="ARBA" id="ARBA00022801"/>
    </source>
</evidence>
<protein>
    <recommendedName>
        <fullName evidence="2">imidazolonepropionase</fullName>
        <ecNumber evidence="2">3.5.2.7</ecNumber>
    </recommendedName>
</protein>
<evidence type="ECO:0000313" key="9">
    <source>
        <dbReference type="EMBL" id="SUZ77673.1"/>
    </source>
</evidence>
<keyword evidence="7" id="KW-0408">Iron</keyword>
<dbReference type="InterPro" id="IPR032466">
    <property type="entry name" value="Metal_Hydrolase"/>
</dbReference>
<keyword evidence="4" id="KW-0378">Hydrolase</keyword>
<gene>
    <name evidence="9" type="ORF">METZ01_LOCUS30527</name>
</gene>
<keyword evidence="6" id="KW-0862">Zinc</keyword>
<name>A0A381QJ53_9ZZZZ</name>
<sequence length="400" mass="44336">MKAVKLINIGNLVTYSSGDNSMVSLEKMEIVISDGKIVDIGRKLGDADEEFDCENKLVTPGFVDCHTHPVFLDEREIEFDMRTKGYTYEEIANKGGGINNSVDGVRGSSEIELINRVTARMNNFLKLGTTTIEAKSGYGLDLDSELKSLRVLHEVNIDHDIDIIPTFMGAHAVPIEYKNDTESYVNLLCDIIIPEVADQGIAVFNDVFCEEGYFTLDQSERILIKGLEYGLLPRIHADEFNNLGASKLASSLNFVSADHLMNIDDSDIKSMAQSKTKAVLLPGTTFFLGHSNFAPYHKIKEAGIEVAIATDYNPGSCNIQSMVFIITVSSIFMKMDILDAIYSSTYIPAKLLNISDKYGSIENGKNADIVIWDIYSPIQIPYKFSTNPIKSVIKSGKFIF</sequence>
<dbReference type="GO" id="GO:0019556">
    <property type="term" value="P:L-histidine catabolic process to glutamate and formamide"/>
    <property type="evidence" value="ECO:0007669"/>
    <property type="project" value="InterPro"/>
</dbReference>
<keyword evidence="5" id="KW-0369">Histidine metabolism</keyword>
<keyword evidence="3" id="KW-0479">Metal-binding</keyword>
<organism evidence="9">
    <name type="scientific">marine metagenome</name>
    <dbReference type="NCBI Taxonomy" id="408172"/>
    <lineage>
        <taxon>unclassified sequences</taxon>
        <taxon>metagenomes</taxon>
        <taxon>ecological metagenomes</taxon>
    </lineage>
</organism>